<accession>A0A9E5T4Q3</accession>
<feature type="transmembrane region" description="Helical" evidence="1">
    <location>
        <begin position="207"/>
        <end position="224"/>
    </location>
</feature>
<dbReference type="Pfam" id="PF06078">
    <property type="entry name" value="DUF937"/>
    <property type="match status" value="1"/>
</dbReference>
<dbReference type="EMBL" id="JAAONZ010000026">
    <property type="protein sequence ID" value="NHO68207.1"/>
    <property type="molecule type" value="Genomic_DNA"/>
</dbReference>
<dbReference type="Proteomes" id="UP000787472">
    <property type="component" value="Unassembled WGS sequence"/>
</dbReference>
<keyword evidence="3" id="KW-1185">Reference proteome</keyword>
<evidence type="ECO:0000313" key="3">
    <source>
        <dbReference type="Proteomes" id="UP000787472"/>
    </source>
</evidence>
<keyword evidence="1" id="KW-0472">Membrane</keyword>
<keyword evidence="1" id="KW-1133">Transmembrane helix</keyword>
<gene>
    <name evidence="2" type="ORF">G8770_21875</name>
</gene>
<name>A0A9E5T4Q3_9GAMM</name>
<dbReference type="AlphaFoldDB" id="A0A9E5T4Q3"/>
<organism evidence="2 3">
    <name type="scientific">Pseudomaricurvus hydrocarbonicus</name>
    <dbReference type="NCBI Taxonomy" id="1470433"/>
    <lineage>
        <taxon>Bacteria</taxon>
        <taxon>Pseudomonadati</taxon>
        <taxon>Pseudomonadota</taxon>
        <taxon>Gammaproteobacteria</taxon>
        <taxon>Cellvibrionales</taxon>
        <taxon>Cellvibrionaceae</taxon>
        <taxon>Pseudomaricurvus</taxon>
    </lineage>
</organism>
<dbReference type="RefSeq" id="WP_167191984.1">
    <property type="nucleotide sequence ID" value="NZ_JAAONZ010000026.1"/>
</dbReference>
<sequence length="355" mass="36284">MSIIQTISQFITPSSLAQISSMLGASQGSVEKAMGGAVPGVLSALMSAGKNPAALDALSKALHQQPPGLFDQLAGNIGKDPQGLADSGHGLLSSILGGGTLGVLATKLMEYAGLPKGSSGSLLGVVGSLVMATLGKEVHSRDLDVGGLLKLLLSQKDEVARAIPNDFAKSLQGTGMLDSISDKLSFADADIPRTDKALKNEPQRKSWLPWLIAAAVLAGLFLYLPGMVGEKNGREIPGSVVGSSADLTVAGVNLADSLQGVFGDLGSALASISDPESARASLPTLQSVQDRLTMIESSVGALSPEGQRALARMVNTSLPALRSSADVVLGDTTVAPVVRPLIDDILYRLSVLASG</sequence>
<reference evidence="2" key="1">
    <citation type="submission" date="2020-03" db="EMBL/GenBank/DDBJ databases">
        <authorList>
            <person name="Guo F."/>
        </authorList>
    </citation>
    <scope>NUCLEOTIDE SEQUENCE</scope>
    <source>
        <strain evidence="2">JCM 30134</strain>
    </source>
</reference>
<evidence type="ECO:0000313" key="2">
    <source>
        <dbReference type="EMBL" id="NHO68207.1"/>
    </source>
</evidence>
<proteinExistence type="predicted"/>
<evidence type="ECO:0000256" key="1">
    <source>
        <dbReference type="SAM" id="Phobius"/>
    </source>
</evidence>
<protein>
    <submittedName>
        <fullName evidence="2">DUF937 domain-containing protein</fullName>
    </submittedName>
</protein>
<comment type="caution">
    <text evidence="2">The sequence shown here is derived from an EMBL/GenBank/DDBJ whole genome shotgun (WGS) entry which is preliminary data.</text>
</comment>
<dbReference type="InterPro" id="IPR009282">
    <property type="entry name" value="DUF937"/>
</dbReference>
<keyword evidence="1" id="KW-0812">Transmembrane</keyword>